<gene>
    <name evidence="1" type="ORF">SAMN03080598_00708</name>
</gene>
<evidence type="ECO:0000313" key="2">
    <source>
        <dbReference type="Proteomes" id="UP000236736"/>
    </source>
</evidence>
<organism evidence="1 2">
    <name type="scientific">Algoriphagus boritolerans DSM 17298 = JCM 18970</name>
    <dbReference type="NCBI Taxonomy" id="1120964"/>
    <lineage>
        <taxon>Bacteria</taxon>
        <taxon>Pseudomonadati</taxon>
        <taxon>Bacteroidota</taxon>
        <taxon>Cytophagia</taxon>
        <taxon>Cytophagales</taxon>
        <taxon>Cyclobacteriaceae</taxon>
        <taxon>Algoriphagus</taxon>
    </lineage>
</organism>
<keyword evidence="2" id="KW-1185">Reference proteome</keyword>
<dbReference type="Proteomes" id="UP000236736">
    <property type="component" value="Unassembled WGS sequence"/>
</dbReference>
<reference evidence="2" key="1">
    <citation type="submission" date="2016-10" db="EMBL/GenBank/DDBJ databases">
        <authorList>
            <person name="Varghese N."/>
            <person name="Submissions S."/>
        </authorList>
    </citation>
    <scope>NUCLEOTIDE SEQUENCE [LARGE SCALE GENOMIC DNA]</scope>
    <source>
        <strain evidence="2">DSM 17298</strain>
    </source>
</reference>
<dbReference type="RefSeq" id="WP_160111200.1">
    <property type="nucleotide sequence ID" value="NZ_FNVR01000002.1"/>
</dbReference>
<protein>
    <submittedName>
        <fullName evidence="1">Uncharacterized protein</fullName>
    </submittedName>
</protein>
<dbReference type="AlphaFoldDB" id="A0A1H5T5N7"/>
<accession>A0A1H5T5N7</accession>
<dbReference type="EMBL" id="FNVR01000002">
    <property type="protein sequence ID" value="SEF58133.1"/>
    <property type="molecule type" value="Genomic_DNA"/>
</dbReference>
<sequence>MTVFSTVRLGILALLLLSCSKSEEGSQEIPSENFRNEMAATEVRVANAER</sequence>
<proteinExistence type="predicted"/>
<evidence type="ECO:0000313" key="1">
    <source>
        <dbReference type="EMBL" id="SEF58133.1"/>
    </source>
</evidence>
<name>A0A1H5T5N7_9BACT</name>